<keyword evidence="1" id="KW-0472">Membrane</keyword>
<dbReference type="GeneID" id="91092473"/>
<dbReference type="Proteomes" id="UP001355207">
    <property type="component" value="Chromosome 2"/>
</dbReference>
<dbReference type="EMBL" id="CP144099">
    <property type="protein sequence ID" value="WWC86922.1"/>
    <property type="molecule type" value="Genomic_DNA"/>
</dbReference>
<organism evidence="2 3">
    <name type="scientific">Kwoniella dendrophila CBS 6074</name>
    <dbReference type="NCBI Taxonomy" id="1295534"/>
    <lineage>
        <taxon>Eukaryota</taxon>
        <taxon>Fungi</taxon>
        <taxon>Dikarya</taxon>
        <taxon>Basidiomycota</taxon>
        <taxon>Agaricomycotina</taxon>
        <taxon>Tremellomycetes</taxon>
        <taxon>Tremellales</taxon>
        <taxon>Cryptococcaceae</taxon>
        <taxon>Kwoniella</taxon>
    </lineage>
</organism>
<sequence length="448" mass="51200">MSTANDTNTNLVCILSVTSLLYTVHHAYKFDGCRCLLPRKKEWFRALLTWMLLICELGMLIWGAGWAYVKYHLGWTYIPEKGAIPVPTQLYSDHFKSFNNPLTIWVCISFSLHVSLNAEEGLYWYHLMRALHRPRSGKSWFRSPFFFSWLGISLIAPIAIICAGWINFKDMDTQMGRMFVVAGGIEALVCLAASTVVFKFPQFLRHVKQSGADPEVRSRLHFYHQANKVRTFFRALFTTCILILGIDSLTKDKIINVNHIASDLLHQISFGAYFFANIISVMVYLPRDYNTAPIPLQQHVMIGQPYSPNNNKGPNINSEAFKYPASSPANLHRTSQTLMSLLREGGQWDEDDDLKLALFNHNIEEFPVHLKDKVSQWIEEKDEEQGLDVDGDGRRVRRLTPLQNWSVLFGIPQNKPKSKSPLRPILEIEVQQNTTVNVSPSPRSGTRI</sequence>
<dbReference type="AlphaFoldDB" id="A0AAX4JQ09"/>
<reference evidence="2 3" key="1">
    <citation type="submission" date="2024-01" db="EMBL/GenBank/DDBJ databases">
        <title>Comparative genomics of Cryptococcus and Kwoniella reveals pathogenesis evolution and contrasting modes of karyotype evolution via chromosome fusion or intercentromeric recombination.</title>
        <authorList>
            <person name="Coelho M.A."/>
            <person name="David-Palma M."/>
            <person name="Shea T."/>
            <person name="Bowers K."/>
            <person name="McGinley-Smith S."/>
            <person name="Mohammad A.W."/>
            <person name="Gnirke A."/>
            <person name="Yurkov A.M."/>
            <person name="Nowrousian M."/>
            <person name="Sun S."/>
            <person name="Cuomo C.A."/>
            <person name="Heitman J."/>
        </authorList>
    </citation>
    <scope>NUCLEOTIDE SEQUENCE [LARGE SCALE GENOMIC DNA]</scope>
    <source>
        <strain evidence="2 3">CBS 6074</strain>
    </source>
</reference>
<feature type="transmembrane region" description="Helical" evidence="1">
    <location>
        <begin position="231"/>
        <end position="249"/>
    </location>
</feature>
<proteinExistence type="predicted"/>
<feature type="transmembrane region" description="Helical" evidence="1">
    <location>
        <begin position="47"/>
        <end position="69"/>
    </location>
</feature>
<accession>A0AAX4JQ09</accession>
<dbReference type="RefSeq" id="XP_066073685.1">
    <property type="nucleotide sequence ID" value="XM_066217588.1"/>
</dbReference>
<keyword evidence="1" id="KW-1133">Transmembrane helix</keyword>
<feature type="transmembrane region" description="Helical" evidence="1">
    <location>
        <begin position="102"/>
        <end position="125"/>
    </location>
</feature>
<keyword evidence="3" id="KW-1185">Reference proteome</keyword>
<evidence type="ECO:0000256" key="1">
    <source>
        <dbReference type="SAM" id="Phobius"/>
    </source>
</evidence>
<evidence type="ECO:0000313" key="3">
    <source>
        <dbReference type="Proteomes" id="UP001355207"/>
    </source>
</evidence>
<feature type="transmembrane region" description="Helical" evidence="1">
    <location>
        <begin position="178"/>
        <end position="198"/>
    </location>
</feature>
<evidence type="ECO:0000313" key="2">
    <source>
        <dbReference type="EMBL" id="WWC86922.1"/>
    </source>
</evidence>
<name>A0AAX4JQ09_9TREE</name>
<gene>
    <name evidence="2" type="ORF">L201_001801</name>
</gene>
<protein>
    <submittedName>
        <fullName evidence="2">Uncharacterized protein</fullName>
    </submittedName>
</protein>
<keyword evidence="1" id="KW-0812">Transmembrane</keyword>
<feature type="transmembrane region" description="Helical" evidence="1">
    <location>
        <begin position="146"/>
        <end position="166"/>
    </location>
</feature>
<feature type="transmembrane region" description="Helical" evidence="1">
    <location>
        <begin position="264"/>
        <end position="285"/>
    </location>
</feature>